<dbReference type="InterPro" id="IPR001401">
    <property type="entry name" value="Dynamin_GTPase"/>
</dbReference>
<evidence type="ECO:0000313" key="5">
    <source>
        <dbReference type="EMBL" id="KAK7729879.1"/>
    </source>
</evidence>
<reference evidence="5 6" key="1">
    <citation type="submission" date="2024-02" db="EMBL/GenBank/DDBJ databases">
        <title>De novo assembly and annotation of 12 fungi associated with fruit tree decline syndrome in Ontario, Canada.</title>
        <authorList>
            <person name="Sulman M."/>
            <person name="Ellouze W."/>
            <person name="Ilyukhin E."/>
        </authorList>
    </citation>
    <scope>NUCLEOTIDE SEQUENCE [LARGE SCALE GENOMIC DNA]</scope>
    <source>
        <strain evidence="5 6">M169</strain>
    </source>
</reference>
<name>A0ABR1P9J3_DIAER</name>
<dbReference type="InterPro" id="IPR045063">
    <property type="entry name" value="Dynamin_N"/>
</dbReference>
<dbReference type="Proteomes" id="UP001430848">
    <property type="component" value="Unassembled WGS sequence"/>
</dbReference>
<proteinExistence type="predicted"/>
<dbReference type="PRINTS" id="PR00195">
    <property type="entry name" value="DYNAMIN"/>
</dbReference>
<dbReference type="SUPFAM" id="SSF52540">
    <property type="entry name" value="P-loop containing nucleoside triphosphate hydrolases"/>
    <property type="match status" value="1"/>
</dbReference>
<keyword evidence="2" id="KW-0342">GTP-binding</keyword>
<evidence type="ECO:0000256" key="1">
    <source>
        <dbReference type="ARBA" id="ARBA00022741"/>
    </source>
</evidence>
<feature type="compositionally biased region" description="Basic and acidic residues" evidence="3">
    <location>
        <begin position="373"/>
        <end position="387"/>
    </location>
</feature>
<evidence type="ECO:0000256" key="2">
    <source>
        <dbReference type="ARBA" id="ARBA00023134"/>
    </source>
</evidence>
<dbReference type="Gene3D" id="1.20.120.1240">
    <property type="entry name" value="Dynamin, middle domain"/>
    <property type="match status" value="1"/>
</dbReference>
<protein>
    <recommendedName>
        <fullName evidence="4">GED domain-containing protein</fullName>
    </recommendedName>
</protein>
<feature type="region of interest" description="Disordered" evidence="3">
    <location>
        <begin position="373"/>
        <end position="394"/>
    </location>
</feature>
<dbReference type="SMART" id="SM00053">
    <property type="entry name" value="DYNc"/>
    <property type="match status" value="1"/>
</dbReference>
<organism evidence="5 6">
    <name type="scientific">Diaporthe eres</name>
    <name type="common">Phomopsis oblonga</name>
    <dbReference type="NCBI Taxonomy" id="83184"/>
    <lineage>
        <taxon>Eukaryota</taxon>
        <taxon>Fungi</taxon>
        <taxon>Dikarya</taxon>
        <taxon>Ascomycota</taxon>
        <taxon>Pezizomycotina</taxon>
        <taxon>Sordariomycetes</taxon>
        <taxon>Sordariomycetidae</taxon>
        <taxon>Diaporthales</taxon>
        <taxon>Diaporthaceae</taxon>
        <taxon>Diaporthe</taxon>
        <taxon>Diaporthe eres species complex</taxon>
    </lineage>
</organism>
<feature type="domain" description="GED" evidence="4">
    <location>
        <begin position="587"/>
        <end position="675"/>
    </location>
</feature>
<dbReference type="InterPro" id="IPR020850">
    <property type="entry name" value="GED_dom"/>
</dbReference>
<evidence type="ECO:0000259" key="4">
    <source>
        <dbReference type="PROSITE" id="PS51388"/>
    </source>
</evidence>
<dbReference type="Pfam" id="PF02212">
    <property type="entry name" value="GED"/>
    <property type="match status" value="1"/>
</dbReference>
<dbReference type="InterPro" id="IPR027417">
    <property type="entry name" value="P-loop_NTPase"/>
</dbReference>
<keyword evidence="1" id="KW-0547">Nucleotide-binding</keyword>
<dbReference type="PROSITE" id="PS51388">
    <property type="entry name" value="GED"/>
    <property type="match status" value="1"/>
</dbReference>
<comment type="caution">
    <text evidence="5">The sequence shown here is derived from an EMBL/GenBank/DDBJ whole genome shotgun (WGS) entry which is preliminary data.</text>
</comment>
<dbReference type="InterPro" id="IPR022812">
    <property type="entry name" value="Dynamin"/>
</dbReference>
<dbReference type="Pfam" id="PF01031">
    <property type="entry name" value="Dynamin_M"/>
    <property type="match status" value="1"/>
</dbReference>
<dbReference type="InterPro" id="IPR000375">
    <property type="entry name" value="Dynamin_stalk"/>
</dbReference>
<dbReference type="InterPro" id="IPR003130">
    <property type="entry name" value="GED"/>
</dbReference>
<dbReference type="PANTHER" id="PTHR11566">
    <property type="entry name" value="DYNAMIN"/>
    <property type="match status" value="1"/>
</dbReference>
<evidence type="ECO:0000313" key="6">
    <source>
        <dbReference type="Proteomes" id="UP001430848"/>
    </source>
</evidence>
<dbReference type="Pfam" id="PF00350">
    <property type="entry name" value="Dynamin_N"/>
    <property type="match status" value="1"/>
</dbReference>
<keyword evidence="6" id="KW-1185">Reference proteome</keyword>
<gene>
    <name evidence="5" type="ORF">SLS63_005938</name>
</gene>
<dbReference type="Gene3D" id="3.40.50.300">
    <property type="entry name" value="P-loop containing nucleotide triphosphate hydrolases"/>
    <property type="match status" value="2"/>
</dbReference>
<evidence type="ECO:0000256" key="3">
    <source>
        <dbReference type="SAM" id="MobiDB-lite"/>
    </source>
</evidence>
<accession>A0ABR1P9J3</accession>
<dbReference type="EMBL" id="JAKNSF020000027">
    <property type="protein sequence ID" value="KAK7729879.1"/>
    <property type="molecule type" value="Genomic_DNA"/>
</dbReference>
<dbReference type="PANTHER" id="PTHR11566:SF215">
    <property type="entry name" value="DYNAMIN GTPASE"/>
    <property type="match status" value="1"/>
</dbReference>
<dbReference type="CDD" id="cd08771">
    <property type="entry name" value="DLP_1"/>
    <property type="match status" value="1"/>
</dbReference>
<sequence length="675" mass="76173">MGSTTKTDNAIESLGNQALLDKIDRLRELNVGSIVSLPQLIVVGDQSSGKSSVLESLTGFPFPRATGLCTRYATQITCRREPKRSVSITIIPRPNANDIVRQRLRQFHRCLDELDAQDLADIFEDANRAMGIRSSAEPVDNSDDGSITFSEDILKIEINGPDQPGLTVIDVPGILRLAKDADPNGSRTVGVLTKPDLAPERAMQQNILDLIQGRRQELTLGYCVVKNRGADDKISSLQKRDEEERAFFLQEPWTSVASTGRLGSGALKTYIRDLLMDISKKEFPIVKKEIAKKLSECVKRTEAIGPSRGDEKSQRAYLGKLAASFERIVGYSLNAYYTEDQIFDDKLEMRLITRIINLNEVFSEIFSQRGHTRHFDQSHEKDDHGEHSQIQPPEIDFDIPNNAVLDLEGIIRPERFQCPEPSDDSLVEHIEDIFRKSRGPELGTFGGALLATTFKEQSRRWEDLVTSHVSDAIALVHHFIVELLNHICADNKQVMAQLWDNILLEKLQESYKHSMRHANFLLEVEREGKPVTYNHYFNAELQKGQGKRLRKSLGSLAIRSGDLQGPVIRLASLSSINITRSNPEQVREHLHDILESYYKVSVKRFVDVICQQVIDHFLLNGKDSPLHVFSTDLVFDLSADALEMIAGEDQATKQKRERLRREMESLEAAMKVLRG</sequence>